<feature type="chain" id="PRO_5004348681" description="DUF4861 domain-containing protein" evidence="1">
    <location>
        <begin position="21"/>
        <end position="305"/>
    </location>
</feature>
<evidence type="ECO:0000256" key="1">
    <source>
        <dbReference type="SAM" id="SignalP"/>
    </source>
</evidence>
<comment type="caution">
    <text evidence="2">The sequence shown here is derived from an EMBL/GenBank/DDBJ whole genome shotgun (WGS) entry which is preliminary data.</text>
</comment>
<reference evidence="2 3" key="1">
    <citation type="journal article" date="2013" name="Genome Announc.">
        <title>Draft Genome Sequence for Caulobacter sp. Strain OR37, a Bacterium Tolerant to Heavy Metals.</title>
        <authorList>
            <person name="Utturkar S.M."/>
            <person name="Bollmann A."/>
            <person name="Brzoska R.M."/>
            <person name="Klingeman D.M."/>
            <person name="Epstein S.E."/>
            <person name="Palumbo A.V."/>
            <person name="Brown S.D."/>
        </authorList>
    </citation>
    <scope>NUCLEOTIDE SEQUENCE [LARGE SCALE GENOMIC DNA]</scope>
    <source>
        <strain evidence="2 3">OR37</strain>
    </source>
</reference>
<keyword evidence="1" id="KW-0732">Signal</keyword>
<dbReference type="Proteomes" id="UP000013063">
    <property type="component" value="Unassembled WGS sequence"/>
</dbReference>
<dbReference type="EMBL" id="APMP01000001">
    <property type="protein sequence ID" value="ENZ83768.1"/>
    <property type="molecule type" value="Genomic_DNA"/>
</dbReference>
<dbReference type="AlphaFoldDB" id="R0EED3"/>
<dbReference type="Pfam" id="PF16153">
    <property type="entry name" value="DUF4861"/>
    <property type="match status" value="1"/>
</dbReference>
<dbReference type="eggNOG" id="COG4225">
    <property type="taxonomic scope" value="Bacteria"/>
</dbReference>
<accession>R0EED3</accession>
<dbReference type="InterPro" id="IPR032342">
    <property type="entry name" value="DUF4861"/>
</dbReference>
<organism evidence="2 3">
    <name type="scientific">Caulobacter vibrioides OR37</name>
    <dbReference type="NCBI Taxonomy" id="1292034"/>
    <lineage>
        <taxon>Bacteria</taxon>
        <taxon>Pseudomonadati</taxon>
        <taxon>Pseudomonadota</taxon>
        <taxon>Alphaproteobacteria</taxon>
        <taxon>Caulobacterales</taxon>
        <taxon>Caulobacteraceae</taxon>
        <taxon>Caulobacter</taxon>
    </lineage>
</organism>
<feature type="signal peptide" evidence="1">
    <location>
        <begin position="1"/>
        <end position="20"/>
    </location>
</feature>
<evidence type="ECO:0000313" key="2">
    <source>
        <dbReference type="EMBL" id="ENZ83768.1"/>
    </source>
</evidence>
<sequence length="305" mass="33853" precursor="true">MTKTLVLAAVLSLGVSAAIAQEHAGVSATLEKPDAEGQKPRATVSLAPYRFNDILWENDRTAHRIYGKALEANEPPSSSGIDAWGKQVRWPFMERQLKTGDQHRYHGEGLDFYDVGTARGAGGLGIWYDNKLWTSRNWTSWKLIKNGPDVAKFSVDYAPWPVDVNRKVWETRTFALPLGTNFTRMVSTIRSDKPGPLIVGIGISKHKHPGGPGVFRKDLAPGRVTYWEGAEPEKGSMGVALMVDPNSVVDVRSDFDNYLVLVKVMPGQPFVYYMGAAWDKGLDIHSQAEWDAYVAAQKPDFDPKH</sequence>
<evidence type="ECO:0008006" key="4">
    <source>
        <dbReference type="Google" id="ProtNLM"/>
    </source>
</evidence>
<dbReference type="RefSeq" id="WP_004615333.1">
    <property type="nucleotide sequence ID" value="NZ_APMP01000001.1"/>
</dbReference>
<dbReference type="PATRIC" id="fig|1292034.3.peg.270"/>
<proteinExistence type="predicted"/>
<protein>
    <recommendedName>
        <fullName evidence="4">DUF4861 domain-containing protein</fullName>
    </recommendedName>
</protein>
<evidence type="ECO:0000313" key="3">
    <source>
        <dbReference type="Proteomes" id="UP000013063"/>
    </source>
</evidence>
<gene>
    <name evidence="2" type="ORF">OR37_00273</name>
</gene>
<keyword evidence="3" id="KW-1185">Reference proteome</keyword>
<dbReference type="STRING" id="1292034.OR37_00273"/>
<name>R0EED3_CAUVI</name>
<dbReference type="OrthoDB" id="258246at2"/>